<sequence length="79" mass="9461">MADTQRPTEIPSERRFDGKKFHFHTYRYGSGARQELQSLGERKKSWGAIQAYRTERYTVMVRTESGRMERRTAWALFTR</sequence>
<dbReference type="RefSeq" id="WP_163487130.1">
    <property type="nucleotide sequence ID" value="NZ_CP048739.1"/>
</dbReference>
<name>A0A6C0UJI7_9EURY</name>
<reference evidence="1 2" key="1">
    <citation type="submission" date="2020-02" db="EMBL/GenBank/DDBJ databases">
        <title>Whole genome sequence of Halogeometricum borinquense strain wsp4.</title>
        <authorList>
            <person name="Verma D.K."/>
            <person name="Gopal K."/>
            <person name="Prasad E.S."/>
        </authorList>
    </citation>
    <scope>NUCLEOTIDE SEQUENCE [LARGE SCALE GENOMIC DNA]</scope>
    <source>
        <strain evidence="2">wsp4</strain>
    </source>
</reference>
<evidence type="ECO:0000313" key="2">
    <source>
        <dbReference type="Proteomes" id="UP000465846"/>
    </source>
</evidence>
<dbReference type="Proteomes" id="UP000465846">
    <property type="component" value="Chromosome"/>
</dbReference>
<accession>A0A6C0UJI7</accession>
<dbReference type="EMBL" id="CP048739">
    <property type="protein sequence ID" value="QIB75350.1"/>
    <property type="molecule type" value="Genomic_DNA"/>
</dbReference>
<dbReference type="GeneID" id="44080588"/>
<organism evidence="1 2">
    <name type="scientific">Halogeometricum borinquense</name>
    <dbReference type="NCBI Taxonomy" id="60847"/>
    <lineage>
        <taxon>Archaea</taxon>
        <taxon>Methanobacteriati</taxon>
        <taxon>Methanobacteriota</taxon>
        <taxon>Stenosarchaea group</taxon>
        <taxon>Halobacteria</taxon>
        <taxon>Halobacteriales</taxon>
        <taxon>Haloferacaceae</taxon>
        <taxon>Halogeometricum</taxon>
    </lineage>
</organism>
<gene>
    <name evidence="1" type="ORF">G3I44_14265</name>
</gene>
<dbReference type="AlphaFoldDB" id="A0A6C0UJI7"/>
<proteinExistence type="predicted"/>
<protein>
    <submittedName>
        <fullName evidence="1">Uncharacterized protein</fullName>
    </submittedName>
</protein>
<evidence type="ECO:0000313" key="1">
    <source>
        <dbReference type="EMBL" id="QIB75350.1"/>
    </source>
</evidence>